<evidence type="ECO:0000313" key="14">
    <source>
        <dbReference type="Proteomes" id="UP000078561"/>
    </source>
</evidence>
<dbReference type="STRING" id="4829.A0A168P3J3"/>
<dbReference type="GO" id="GO:0005689">
    <property type="term" value="C:U12-type spliceosomal complex"/>
    <property type="evidence" value="ECO:0007669"/>
    <property type="project" value="UniProtKB-ARBA"/>
</dbReference>
<dbReference type="GO" id="GO:0003723">
    <property type="term" value="F:RNA binding"/>
    <property type="evidence" value="ECO:0007669"/>
    <property type="project" value="InterPro"/>
</dbReference>
<evidence type="ECO:0000256" key="7">
    <source>
        <dbReference type="ARBA" id="ARBA00023187"/>
    </source>
</evidence>
<dbReference type="GO" id="GO:0000398">
    <property type="term" value="P:mRNA splicing, via spliceosome"/>
    <property type="evidence" value="ECO:0007669"/>
    <property type="project" value="UniProtKB-ARBA"/>
</dbReference>
<dbReference type="PROSITE" id="PS52002">
    <property type="entry name" value="SM"/>
    <property type="match status" value="1"/>
</dbReference>
<feature type="domain" description="Sm" evidence="12">
    <location>
        <begin position="114"/>
        <end position="198"/>
    </location>
</feature>
<protein>
    <recommendedName>
        <fullName evidence="10">Small nuclear ribonucleoprotein Sm D2</fullName>
        <shortName evidence="10">Sm-D2</shortName>
    </recommendedName>
    <alternativeName>
        <fullName evidence="10">snRNP core protein D2</fullName>
    </alternativeName>
</protein>
<dbReference type="Proteomes" id="UP000078561">
    <property type="component" value="Unassembled WGS sequence"/>
</dbReference>
<dbReference type="OrthoDB" id="437526at2759"/>
<dbReference type="CDD" id="cd01720">
    <property type="entry name" value="Sm_D2"/>
    <property type="match status" value="1"/>
</dbReference>
<dbReference type="PANTHER" id="PTHR12777">
    <property type="entry name" value="SMALL NUCLEAR RIBONUCLEOPROTEIN SM D2"/>
    <property type="match status" value="1"/>
</dbReference>
<comment type="similarity">
    <text evidence="3 10">Belongs to the snRNP core protein family.</text>
</comment>
<sequence>MGCCYSSEKPTVYEVTLDNDGVAHRVPEGQGTHYIHVSDNNETVLEVKPKMALDKPVSSDTTLQRPITEQPHSKQRIHPFDDNEKNAIESKARSEMNEDELRQQEELEFNTGPLSVLQQSVKNNNQVLISCRNNHKLLARVKAFDRHCNMVLENVKEMWTETPKTGKGTKAKAVNKDRFVSKMFLRGDTVVLVLRNTV</sequence>
<feature type="region of interest" description="Disordered" evidence="11">
    <location>
        <begin position="55"/>
        <end position="83"/>
    </location>
</feature>
<evidence type="ECO:0000256" key="11">
    <source>
        <dbReference type="SAM" id="MobiDB-lite"/>
    </source>
</evidence>
<feature type="compositionally biased region" description="Polar residues" evidence="11">
    <location>
        <begin position="58"/>
        <end position="67"/>
    </location>
</feature>
<dbReference type="InParanoid" id="A0A168P3J3"/>
<evidence type="ECO:0000256" key="2">
    <source>
        <dbReference type="ARBA" id="ARBA00004514"/>
    </source>
</evidence>
<evidence type="ECO:0000256" key="4">
    <source>
        <dbReference type="ARBA" id="ARBA00022490"/>
    </source>
</evidence>
<dbReference type="InterPro" id="IPR027248">
    <property type="entry name" value="Sm_D2"/>
</dbReference>
<dbReference type="InterPro" id="IPR010920">
    <property type="entry name" value="LSM_dom_sf"/>
</dbReference>
<evidence type="ECO:0000256" key="8">
    <source>
        <dbReference type="ARBA" id="ARBA00023242"/>
    </source>
</evidence>
<keyword evidence="14" id="KW-1185">Reference proteome</keyword>
<evidence type="ECO:0000256" key="9">
    <source>
        <dbReference type="ARBA" id="ARBA00023274"/>
    </source>
</evidence>
<dbReference type="AlphaFoldDB" id="A0A168P3J3"/>
<dbReference type="GO" id="GO:0005829">
    <property type="term" value="C:cytosol"/>
    <property type="evidence" value="ECO:0007669"/>
    <property type="project" value="UniProtKB-SubCell"/>
</dbReference>
<evidence type="ECO:0000259" key="12">
    <source>
        <dbReference type="PROSITE" id="PS52002"/>
    </source>
</evidence>
<dbReference type="FunFam" id="2.30.30.100:FF:000069">
    <property type="entry name" value="Small nuclear ribonucleoprotein Sm D2"/>
    <property type="match status" value="1"/>
</dbReference>
<name>A0A168P3J3_ABSGL</name>
<dbReference type="SMART" id="SM00651">
    <property type="entry name" value="Sm"/>
    <property type="match status" value="1"/>
</dbReference>
<keyword evidence="7 10" id="KW-0508">mRNA splicing</keyword>
<dbReference type="FunCoup" id="A0A168P3J3">
    <property type="interactions" value="1093"/>
</dbReference>
<dbReference type="SUPFAM" id="SSF50182">
    <property type="entry name" value="Sm-like ribonucleoproteins"/>
    <property type="match status" value="1"/>
</dbReference>
<evidence type="ECO:0000256" key="6">
    <source>
        <dbReference type="ARBA" id="ARBA00022728"/>
    </source>
</evidence>
<evidence type="ECO:0000256" key="10">
    <source>
        <dbReference type="RuleBase" id="RU365051"/>
    </source>
</evidence>
<dbReference type="InterPro" id="IPR001163">
    <property type="entry name" value="Sm_dom_euk/arc"/>
</dbReference>
<keyword evidence="6" id="KW-0747">Spliceosome</keyword>
<evidence type="ECO:0000256" key="1">
    <source>
        <dbReference type="ARBA" id="ARBA00004123"/>
    </source>
</evidence>
<dbReference type="Pfam" id="PF01423">
    <property type="entry name" value="LSM"/>
    <property type="match status" value="1"/>
</dbReference>
<comment type="subcellular location">
    <subcellularLocation>
        <location evidence="2">Cytoplasm</location>
        <location evidence="2">Cytosol</location>
    </subcellularLocation>
    <subcellularLocation>
        <location evidence="1 10">Nucleus</location>
    </subcellularLocation>
</comment>
<reference evidence="13" key="1">
    <citation type="submission" date="2016-04" db="EMBL/GenBank/DDBJ databases">
        <authorList>
            <person name="Evans L.H."/>
            <person name="Alamgir A."/>
            <person name="Owens N."/>
            <person name="Weber N.D."/>
            <person name="Virtaneva K."/>
            <person name="Barbian K."/>
            <person name="Babar A."/>
            <person name="Rosenke K."/>
        </authorList>
    </citation>
    <scope>NUCLEOTIDE SEQUENCE [LARGE SCALE GENOMIC DNA]</scope>
    <source>
        <strain evidence="13">CBS 101.48</strain>
    </source>
</reference>
<dbReference type="GO" id="GO:0030532">
    <property type="term" value="C:small nuclear ribonucleoprotein complex"/>
    <property type="evidence" value="ECO:0007669"/>
    <property type="project" value="InterPro"/>
</dbReference>
<evidence type="ECO:0000256" key="3">
    <source>
        <dbReference type="ARBA" id="ARBA00008146"/>
    </source>
</evidence>
<dbReference type="Gene3D" id="2.30.30.100">
    <property type="match status" value="1"/>
</dbReference>
<keyword evidence="5 10" id="KW-0507">mRNA processing</keyword>
<keyword evidence="9 10" id="KW-0687">Ribonucleoprotein</keyword>
<gene>
    <name evidence="13" type="primary">ABSGL_07451.1 scaffold 8890</name>
</gene>
<dbReference type="EMBL" id="LT553587">
    <property type="protein sequence ID" value="SAM01702.1"/>
    <property type="molecule type" value="Genomic_DNA"/>
</dbReference>
<evidence type="ECO:0000256" key="5">
    <source>
        <dbReference type="ARBA" id="ARBA00022664"/>
    </source>
</evidence>
<keyword evidence="4" id="KW-0963">Cytoplasm</keyword>
<evidence type="ECO:0000313" key="13">
    <source>
        <dbReference type="EMBL" id="SAM01702.1"/>
    </source>
</evidence>
<proteinExistence type="inferred from homology"/>
<keyword evidence="8 10" id="KW-0539">Nucleus</keyword>
<organism evidence="13">
    <name type="scientific">Absidia glauca</name>
    <name type="common">Pin mould</name>
    <dbReference type="NCBI Taxonomy" id="4829"/>
    <lineage>
        <taxon>Eukaryota</taxon>
        <taxon>Fungi</taxon>
        <taxon>Fungi incertae sedis</taxon>
        <taxon>Mucoromycota</taxon>
        <taxon>Mucoromycotina</taxon>
        <taxon>Mucoromycetes</taxon>
        <taxon>Mucorales</taxon>
        <taxon>Cunninghamellaceae</taxon>
        <taxon>Absidia</taxon>
    </lineage>
</organism>
<accession>A0A168P3J3</accession>
<dbReference type="InterPro" id="IPR047575">
    <property type="entry name" value="Sm"/>
</dbReference>